<dbReference type="RefSeq" id="WP_048885788.1">
    <property type="nucleotide sequence ID" value="NZ_CP011310.1"/>
</dbReference>
<dbReference type="PANTHER" id="PTHR40590">
    <property type="entry name" value="CYTOPLASMIC PROTEIN-RELATED"/>
    <property type="match status" value="1"/>
</dbReference>
<dbReference type="KEGG" id="ery:CP97_09830"/>
<evidence type="ECO:0000313" key="1">
    <source>
        <dbReference type="EMBL" id="AKQ42256.1"/>
    </source>
</evidence>
<evidence type="ECO:0008006" key="3">
    <source>
        <dbReference type="Google" id="ProtNLM"/>
    </source>
</evidence>
<dbReference type="STRING" id="1648404.CP97_09830"/>
<dbReference type="Proteomes" id="UP000059113">
    <property type="component" value="Chromosome"/>
</dbReference>
<dbReference type="PANTHER" id="PTHR40590:SF1">
    <property type="entry name" value="CYTOPLASMIC PROTEIN"/>
    <property type="match status" value="1"/>
</dbReference>
<organism evidence="1 2">
    <name type="scientific">Aurantiacibacter atlanticus</name>
    <dbReference type="NCBI Taxonomy" id="1648404"/>
    <lineage>
        <taxon>Bacteria</taxon>
        <taxon>Pseudomonadati</taxon>
        <taxon>Pseudomonadota</taxon>
        <taxon>Alphaproteobacteria</taxon>
        <taxon>Sphingomonadales</taxon>
        <taxon>Erythrobacteraceae</taxon>
        <taxon>Aurantiacibacter</taxon>
    </lineage>
</organism>
<dbReference type="InterPro" id="IPR047111">
    <property type="entry name" value="YbaP-like"/>
</dbReference>
<proteinExistence type="predicted"/>
<dbReference type="CDD" id="cd14789">
    <property type="entry name" value="Tiki"/>
    <property type="match status" value="1"/>
</dbReference>
<accession>A0A0H4VHB9</accession>
<gene>
    <name evidence="1" type="ORF">CP97_09830</name>
</gene>
<dbReference type="OrthoDB" id="9806326at2"/>
<evidence type="ECO:0000313" key="2">
    <source>
        <dbReference type="Proteomes" id="UP000059113"/>
    </source>
</evidence>
<protein>
    <recommendedName>
        <fullName evidence="3">TraB/GumN family protein</fullName>
    </recommendedName>
</protein>
<keyword evidence="2" id="KW-1185">Reference proteome</keyword>
<dbReference type="PATRIC" id="fig|1648404.4.peg.2049"/>
<dbReference type="EMBL" id="CP011310">
    <property type="protein sequence ID" value="AKQ42256.1"/>
    <property type="molecule type" value="Genomic_DNA"/>
</dbReference>
<sequence length="332" mass="37087">MACLPHHLHGMTGQFFRIALAAIFTLLLAAPAAAQHLRPHTHHEFTQDYEPSPAIWQVSDEDTTVYLLGTMHALPRGFRWRSAKLNAIIAEADELVVETSRFDPSADVLNVDAKLKARIANRSSTSSRLSAAGRERWIALIARTGFGFDEIDKLPILLGLLTMGMMGEADDQSFEAYGVESVLEQEFLRRESPIIAIEDSGEVMYSLFRLDTAALVDDLDSKLMAWNGKSLMPFFDVGYVERSADDYWRMEHRWAQGILEADFSIGFGDGPIGRAFDYNLLDRRNTSWARWIEMRLQDPGTALVAVGAGHFEGPASLLIKLDDRGLSANRID</sequence>
<reference evidence="1 2" key="1">
    <citation type="journal article" date="2015" name="Int. J. Syst. Evol. Microbiol.">
        <title>Erythrobacter atlanticus sp. nov., a bacterium from ocean sediment able to degrade polycyclic aromatic hydrocarbons.</title>
        <authorList>
            <person name="Zhuang L."/>
            <person name="Liu Y."/>
            <person name="Wang L."/>
            <person name="Wang W."/>
            <person name="Shao Z."/>
        </authorList>
    </citation>
    <scope>NUCLEOTIDE SEQUENCE [LARGE SCALE GENOMIC DNA]</scope>
    <source>
        <strain evidence="2">s21-N3</strain>
    </source>
</reference>
<dbReference type="Pfam" id="PF01963">
    <property type="entry name" value="TraB_PrgY_gumN"/>
    <property type="match status" value="1"/>
</dbReference>
<dbReference type="InterPro" id="IPR002816">
    <property type="entry name" value="TraB/PrgY/GumN_fam"/>
</dbReference>
<name>A0A0H4VHB9_9SPHN</name>
<dbReference type="AlphaFoldDB" id="A0A0H4VHB9"/>
<reference evidence="2" key="2">
    <citation type="submission" date="2015-04" db="EMBL/GenBank/DDBJ databases">
        <title>The complete genome sequence of Erythrobacter sp. s21-N3.</title>
        <authorList>
            <person name="Zhuang L."/>
            <person name="Liu Y."/>
            <person name="Shao Z."/>
        </authorList>
    </citation>
    <scope>NUCLEOTIDE SEQUENCE [LARGE SCALE GENOMIC DNA]</scope>
    <source>
        <strain evidence="2">s21-N3</strain>
    </source>
</reference>